<protein>
    <submittedName>
        <fullName evidence="5">SAM-dependent methyltransferase</fullName>
    </submittedName>
</protein>
<dbReference type="Gene3D" id="3.40.50.150">
    <property type="entry name" value="Vaccinia Virus protein VP39"/>
    <property type="match status" value="1"/>
</dbReference>
<dbReference type="GO" id="GO:0032259">
    <property type="term" value="P:methylation"/>
    <property type="evidence" value="ECO:0007669"/>
    <property type="project" value="UniProtKB-KW"/>
</dbReference>
<feature type="domain" description="Methyltransferase" evidence="4">
    <location>
        <begin position="44"/>
        <end position="129"/>
    </location>
</feature>
<name>A0A7W7D5R0_9ACTN</name>
<keyword evidence="6" id="KW-1185">Reference proteome</keyword>
<sequence>MNANHGSGPGEITPDGCSVEFYSLLPVMNEPSIVHGAVPEGASILELGCGAGRILRALAELGHPVLGVDESPAMLARVPDLPTVRARMETLDLGRVFDAVLLASTMINTGPGQRRAFLDTCRRHVAPDGVVIVQQTPPSWFDTVEPSEHIHDGIRRVVREVNRDGRRVGVVVDYHVGDRTWTHAFTRHPITEDELAADLAYARLRFDRWLTPDDHAWFTARPK</sequence>
<evidence type="ECO:0000313" key="6">
    <source>
        <dbReference type="Proteomes" id="UP000542210"/>
    </source>
</evidence>
<dbReference type="InterPro" id="IPR029063">
    <property type="entry name" value="SAM-dependent_MTases_sf"/>
</dbReference>
<evidence type="ECO:0000313" key="5">
    <source>
        <dbReference type="EMBL" id="MBB4700738.1"/>
    </source>
</evidence>
<keyword evidence="2 5" id="KW-0808">Transferase</keyword>
<organism evidence="5 6">
    <name type="scientific">Sphaerisporangium siamense</name>
    <dbReference type="NCBI Taxonomy" id="795645"/>
    <lineage>
        <taxon>Bacteria</taxon>
        <taxon>Bacillati</taxon>
        <taxon>Actinomycetota</taxon>
        <taxon>Actinomycetes</taxon>
        <taxon>Streptosporangiales</taxon>
        <taxon>Streptosporangiaceae</taxon>
        <taxon>Sphaerisporangium</taxon>
    </lineage>
</organism>
<dbReference type="SUPFAM" id="SSF53335">
    <property type="entry name" value="S-adenosyl-L-methionine-dependent methyltransferases"/>
    <property type="match status" value="1"/>
</dbReference>
<gene>
    <name evidence="5" type="ORF">BJ982_002282</name>
</gene>
<comment type="caution">
    <text evidence="5">The sequence shown here is derived from an EMBL/GenBank/DDBJ whole genome shotgun (WGS) entry which is preliminary data.</text>
</comment>
<dbReference type="CDD" id="cd02440">
    <property type="entry name" value="AdoMet_MTases"/>
    <property type="match status" value="1"/>
</dbReference>
<proteinExistence type="predicted"/>
<dbReference type="EMBL" id="JACHND010000001">
    <property type="protein sequence ID" value="MBB4700738.1"/>
    <property type="molecule type" value="Genomic_DNA"/>
</dbReference>
<dbReference type="InterPro" id="IPR041698">
    <property type="entry name" value="Methyltransf_25"/>
</dbReference>
<reference evidence="5 6" key="1">
    <citation type="submission" date="2020-08" db="EMBL/GenBank/DDBJ databases">
        <title>Sequencing the genomes of 1000 actinobacteria strains.</title>
        <authorList>
            <person name="Klenk H.-P."/>
        </authorList>
    </citation>
    <scope>NUCLEOTIDE SEQUENCE [LARGE SCALE GENOMIC DNA]</scope>
    <source>
        <strain evidence="5 6">DSM 45784</strain>
    </source>
</reference>
<dbReference type="RefSeq" id="WP_184879273.1">
    <property type="nucleotide sequence ID" value="NZ_BOOV01000038.1"/>
</dbReference>
<dbReference type="PANTHER" id="PTHR43464:SF19">
    <property type="entry name" value="UBIQUINONE BIOSYNTHESIS O-METHYLTRANSFERASE, MITOCHONDRIAL"/>
    <property type="match status" value="1"/>
</dbReference>
<accession>A0A7W7D5R0</accession>
<dbReference type="Proteomes" id="UP000542210">
    <property type="component" value="Unassembled WGS sequence"/>
</dbReference>
<keyword evidence="1 5" id="KW-0489">Methyltransferase</keyword>
<evidence type="ECO:0000256" key="2">
    <source>
        <dbReference type="ARBA" id="ARBA00022679"/>
    </source>
</evidence>
<dbReference type="Pfam" id="PF13649">
    <property type="entry name" value="Methyltransf_25"/>
    <property type="match status" value="1"/>
</dbReference>
<keyword evidence="3" id="KW-0949">S-adenosyl-L-methionine</keyword>
<dbReference type="AlphaFoldDB" id="A0A7W7D5R0"/>
<evidence type="ECO:0000259" key="4">
    <source>
        <dbReference type="Pfam" id="PF13649"/>
    </source>
</evidence>
<dbReference type="Gene3D" id="2.20.130.10">
    <property type="entry name" value="CAC2371-like domains"/>
    <property type="match status" value="1"/>
</dbReference>
<evidence type="ECO:0000256" key="1">
    <source>
        <dbReference type="ARBA" id="ARBA00022603"/>
    </source>
</evidence>
<dbReference type="GO" id="GO:0008168">
    <property type="term" value="F:methyltransferase activity"/>
    <property type="evidence" value="ECO:0007669"/>
    <property type="project" value="UniProtKB-KW"/>
</dbReference>
<evidence type="ECO:0000256" key="3">
    <source>
        <dbReference type="ARBA" id="ARBA00022691"/>
    </source>
</evidence>
<dbReference type="PANTHER" id="PTHR43464">
    <property type="entry name" value="METHYLTRANSFERASE"/>
    <property type="match status" value="1"/>
</dbReference>